<reference evidence="2 3" key="1">
    <citation type="submission" date="2019-09" db="EMBL/GenBank/DDBJ databases">
        <authorList>
            <person name="Leyn A S."/>
        </authorList>
    </citation>
    <scope>NUCLEOTIDE SEQUENCE [LARGE SCALE GENOMIC DNA]</scope>
    <source>
        <strain evidence="2">AA231_1</strain>
    </source>
</reference>
<dbReference type="AlphaFoldDB" id="A0A6I8LU20"/>
<feature type="transmembrane region" description="Helical" evidence="1">
    <location>
        <begin position="41"/>
        <end position="62"/>
    </location>
</feature>
<protein>
    <submittedName>
        <fullName evidence="2">Uncharacterized protein</fullName>
    </submittedName>
</protein>
<keyword evidence="1" id="KW-0812">Transmembrane</keyword>
<evidence type="ECO:0000313" key="2">
    <source>
        <dbReference type="EMBL" id="VVJ20531.1"/>
    </source>
</evidence>
<keyword evidence="1" id="KW-0472">Membrane</keyword>
<proteinExistence type="predicted"/>
<keyword evidence="1" id="KW-1133">Transmembrane helix</keyword>
<gene>
    <name evidence="2" type="ORF">AA23TX_05552</name>
</gene>
<evidence type="ECO:0000256" key="1">
    <source>
        <dbReference type="SAM" id="Phobius"/>
    </source>
</evidence>
<dbReference type="RefSeq" id="WP_155545618.1">
    <property type="nucleotide sequence ID" value="NZ_CABVGP010000002.1"/>
</dbReference>
<sequence length="85" mass="8879">MKPWLQALFQAAAARGATGVIVLVLIVALTCVLSGTPPATIYAIAVLLMAATLLIVAVLGAFQYSRATDPEDKLGSRQDEEPPAE</sequence>
<name>A0A6I8LU20_9PSEU</name>
<accession>A0A6I8LU20</accession>
<feature type="transmembrane region" description="Helical" evidence="1">
    <location>
        <begin position="12"/>
        <end position="35"/>
    </location>
</feature>
<evidence type="ECO:0000313" key="3">
    <source>
        <dbReference type="Proteomes" id="UP000399805"/>
    </source>
</evidence>
<dbReference type="EMBL" id="CABVGP010000002">
    <property type="protein sequence ID" value="VVJ20531.1"/>
    <property type="molecule type" value="Genomic_DNA"/>
</dbReference>
<organism evidence="2 3">
    <name type="scientific">Amycolatopsis camponoti</name>
    <dbReference type="NCBI Taxonomy" id="2606593"/>
    <lineage>
        <taxon>Bacteria</taxon>
        <taxon>Bacillati</taxon>
        <taxon>Actinomycetota</taxon>
        <taxon>Actinomycetes</taxon>
        <taxon>Pseudonocardiales</taxon>
        <taxon>Pseudonocardiaceae</taxon>
        <taxon>Amycolatopsis</taxon>
    </lineage>
</organism>
<dbReference type="Proteomes" id="UP000399805">
    <property type="component" value="Unassembled WGS sequence"/>
</dbReference>
<keyword evidence="3" id="KW-1185">Reference proteome</keyword>